<gene>
    <name evidence="2" type="ORF">KQ657_000796</name>
</gene>
<sequence>MAELYFMRHAQRIDQVAKSSTNPPLQPDYQPFDPSLSLQGKAQVKSSAETILQVTRAFESNSAKTPAAPAISTSISVQGISKQHPAYHVKFHLLCDFALSEWVHEKMKNKPPYQDSNDAYKMYNPNIKQLHNKSACSNFRPATMLGNWNAPDLSYLEYQANCKKYFTKLMATYNRPQHIKNDDIIIIVAHGYTVSNILSYFLNHPIFEELPEAKVSYARRVSLPEYVDVTNRVDVEGNVEMTELIECDPNEYTWELVSDCLGILDDDPTSSCVLNLDTDIVYYQTNFLKKDQITPEMNPPSATAMSTTDSASNDQPRISFKMESKLPSAYNSLCPGARNWSPQKANKFNIKNEFRKKYMHSEFFKTFFSLQNHPTKPVTPEISPLAEPSRENSVINLKKLASNSEIYKPIKLKYNNNSSISVEHLNSKVNSRSNSQINLMNQDNPLGSGNSSFFDLKKASLLIDSSLARSLSNSSSKGRRYPTNTMNSSERLEELLSGMQPQASSNYGSPTPPPASTNSNTLIPLPILVKRKPGEPTFIESDDSSSNDYQPTRPFTLSFGKSNISNDSSESIALARPPAKEVETPIPQFQTHFTLHRPHDHDEKSESEGEVDETQYIWFGQNAN</sequence>
<dbReference type="PANTHER" id="PTHR16469">
    <property type="entry name" value="UBIQUITIN-ASSOCIATED AND SH3 DOMAIN-CONTAINING BA-RELATED"/>
    <property type="match status" value="1"/>
</dbReference>
<dbReference type="InterPro" id="IPR051710">
    <property type="entry name" value="Phosphatase_SH3-domain"/>
</dbReference>
<dbReference type="OrthoDB" id="3898179at2759"/>
<feature type="region of interest" description="Disordered" evidence="1">
    <location>
        <begin position="497"/>
        <end position="521"/>
    </location>
</feature>
<comment type="caution">
    <text evidence="2">The sequence shown here is derived from an EMBL/GenBank/DDBJ whole genome shotgun (WGS) entry which is preliminary data.</text>
</comment>
<dbReference type="PANTHER" id="PTHR16469:SF27">
    <property type="entry name" value="UBIQUITIN-ASSOCIATED AND SH3 DOMAIN-CONTAINING BA-RELATED"/>
    <property type="match status" value="1"/>
</dbReference>
<evidence type="ECO:0008006" key="4">
    <source>
        <dbReference type="Google" id="ProtNLM"/>
    </source>
</evidence>
<dbReference type="Gene3D" id="3.40.50.1240">
    <property type="entry name" value="Phosphoglycerate mutase-like"/>
    <property type="match status" value="1"/>
</dbReference>
<feature type="region of interest" description="Disordered" evidence="1">
    <location>
        <begin position="593"/>
        <end position="624"/>
    </location>
</feature>
<evidence type="ECO:0000313" key="3">
    <source>
        <dbReference type="Proteomes" id="UP000790833"/>
    </source>
</evidence>
<dbReference type="GeneID" id="66114170"/>
<accession>A0A9P8AI12</accession>
<dbReference type="InterPro" id="IPR029033">
    <property type="entry name" value="His_PPase_superfam"/>
</dbReference>
<proteinExistence type="predicted"/>
<dbReference type="SUPFAM" id="SSF53254">
    <property type="entry name" value="Phosphoglycerate mutase-like"/>
    <property type="match status" value="1"/>
</dbReference>
<protein>
    <recommendedName>
        <fullName evidence="4">Phosphoglycerate mutase family protein</fullName>
    </recommendedName>
</protein>
<dbReference type="EMBL" id="JAHMUF010000012">
    <property type="protein sequence ID" value="KAG7193378.1"/>
    <property type="molecule type" value="Genomic_DNA"/>
</dbReference>
<keyword evidence="3" id="KW-1185">Reference proteome</keyword>
<feature type="region of interest" description="Disordered" evidence="1">
    <location>
        <begin position="293"/>
        <end position="315"/>
    </location>
</feature>
<feature type="compositionally biased region" description="Basic and acidic residues" evidence="1">
    <location>
        <begin position="597"/>
        <end position="607"/>
    </location>
</feature>
<feature type="compositionally biased region" description="Polar residues" evidence="1">
    <location>
        <begin position="499"/>
        <end position="508"/>
    </location>
</feature>
<name>A0A9P8AI12_9ASCO</name>
<feature type="compositionally biased region" description="Low complexity" evidence="1">
    <location>
        <begin position="301"/>
        <end position="312"/>
    </location>
</feature>
<dbReference type="Proteomes" id="UP000790833">
    <property type="component" value="Unassembled WGS sequence"/>
</dbReference>
<reference evidence="2" key="1">
    <citation type="submission" date="2021-03" db="EMBL/GenBank/DDBJ databases">
        <authorList>
            <person name="Palmer J.M."/>
        </authorList>
    </citation>
    <scope>NUCLEOTIDE SEQUENCE</scope>
    <source>
        <strain evidence="2">ARV_011</strain>
    </source>
</reference>
<dbReference type="AlphaFoldDB" id="A0A9P8AI12"/>
<dbReference type="RefSeq" id="XP_043048926.1">
    <property type="nucleotide sequence ID" value="XM_043191619.1"/>
</dbReference>
<evidence type="ECO:0000256" key="1">
    <source>
        <dbReference type="SAM" id="MobiDB-lite"/>
    </source>
</evidence>
<evidence type="ECO:0000313" key="2">
    <source>
        <dbReference type="EMBL" id="KAG7193378.1"/>
    </source>
</evidence>
<organism evidence="2 3">
    <name type="scientific">Scheffersomyces spartinae</name>
    <dbReference type="NCBI Taxonomy" id="45513"/>
    <lineage>
        <taxon>Eukaryota</taxon>
        <taxon>Fungi</taxon>
        <taxon>Dikarya</taxon>
        <taxon>Ascomycota</taxon>
        <taxon>Saccharomycotina</taxon>
        <taxon>Pichiomycetes</taxon>
        <taxon>Debaryomycetaceae</taxon>
        <taxon>Scheffersomyces</taxon>
    </lineage>
</organism>